<dbReference type="EMBL" id="ATBY01000008">
    <property type="protein sequence ID" value="EPD70454.1"/>
    <property type="molecule type" value="Genomic_DNA"/>
</dbReference>
<name>S3A2F0_9CORY</name>
<dbReference type="InterPro" id="IPR024520">
    <property type="entry name" value="DUF3558"/>
</dbReference>
<dbReference type="HOGENOM" id="CLU_1445408_0_0_11"/>
<dbReference type="Pfam" id="PF12079">
    <property type="entry name" value="DUF3558"/>
    <property type="match status" value="1"/>
</dbReference>
<dbReference type="STRING" id="1125779.HMPREF1219_00483"/>
<gene>
    <name evidence="1" type="ORF">HMPREF1219_00483</name>
</gene>
<dbReference type="Proteomes" id="UP000014408">
    <property type="component" value="Unassembled WGS sequence"/>
</dbReference>
<proteinExistence type="predicted"/>
<dbReference type="eggNOG" id="ENOG5031NVZ">
    <property type="taxonomic scope" value="Bacteria"/>
</dbReference>
<evidence type="ECO:0008006" key="3">
    <source>
        <dbReference type="Google" id="ProtNLM"/>
    </source>
</evidence>
<dbReference type="AlphaFoldDB" id="S3A2F0"/>
<protein>
    <recommendedName>
        <fullName evidence="3">DUF3558 domain-containing protein</fullName>
    </recommendedName>
</protein>
<accession>S3A2F0</accession>
<keyword evidence="2" id="KW-1185">Reference proteome</keyword>
<dbReference type="PROSITE" id="PS51257">
    <property type="entry name" value="PROKAR_LIPOPROTEIN"/>
    <property type="match status" value="1"/>
</dbReference>
<dbReference type="RefSeq" id="WP_016457400.1">
    <property type="nucleotide sequence ID" value="NZ_KE150446.1"/>
</dbReference>
<sequence>MNVLRRIVGLVVFAVVPVVGLSGCSTVASDPQGLAPEDELYLFDLSDPSFELATPCKDISDEQLQELGLRQMEEDEDPEVKSGLEMCSFFTQHDDSVVVTSAALKLPRLREDAVAIPYDVTSEKQPAFVFSENGSTGCTVAAETNQGTVLVEFSSNDFDMKTPEQDCPDAEKYFDILIGGKLNEYRSHRS</sequence>
<comment type="caution">
    <text evidence="1">The sequence shown here is derived from an EMBL/GenBank/DDBJ whole genome shotgun (WGS) entry which is preliminary data.</text>
</comment>
<organism evidence="1 2">
    <name type="scientific">Corynebacterium pyruviciproducens ATCC BAA-1742</name>
    <dbReference type="NCBI Taxonomy" id="1125779"/>
    <lineage>
        <taxon>Bacteria</taxon>
        <taxon>Bacillati</taxon>
        <taxon>Actinomycetota</taxon>
        <taxon>Actinomycetes</taxon>
        <taxon>Mycobacteriales</taxon>
        <taxon>Corynebacteriaceae</taxon>
        <taxon>Corynebacterium</taxon>
    </lineage>
</organism>
<evidence type="ECO:0000313" key="1">
    <source>
        <dbReference type="EMBL" id="EPD70454.1"/>
    </source>
</evidence>
<evidence type="ECO:0000313" key="2">
    <source>
        <dbReference type="Proteomes" id="UP000014408"/>
    </source>
</evidence>
<dbReference type="PATRIC" id="fig|1125779.3.peg.471"/>
<reference evidence="1 2" key="1">
    <citation type="submission" date="2013-05" db="EMBL/GenBank/DDBJ databases">
        <title>The Genome Sequence of Corynebacterium pyruviciproducens 1773O (ATCC BAA-1742).</title>
        <authorList>
            <consortium name="The Broad Institute Genomics Platform"/>
            <person name="Earl A."/>
            <person name="Ward D."/>
            <person name="Feldgarden M."/>
            <person name="Gevers D."/>
            <person name="Tong J."/>
            <person name="Walker B."/>
            <person name="Young S."/>
            <person name="Zeng Q."/>
            <person name="Gargeya S."/>
            <person name="Fitzgerald M."/>
            <person name="Haas B."/>
            <person name="Abouelleil A."/>
            <person name="Allen A.W."/>
            <person name="Alvarado L."/>
            <person name="Arachchi H.M."/>
            <person name="Berlin A.M."/>
            <person name="Chapman S.B."/>
            <person name="Gainer-Dewar J."/>
            <person name="Goldberg J."/>
            <person name="Griggs A."/>
            <person name="Gujja S."/>
            <person name="Hansen M."/>
            <person name="Howarth C."/>
            <person name="Imamovic A."/>
            <person name="Ireland A."/>
            <person name="Larimer J."/>
            <person name="McCowan C."/>
            <person name="Murphy C."/>
            <person name="Pearson M."/>
            <person name="Poon T.W."/>
            <person name="Priest M."/>
            <person name="Roberts A."/>
            <person name="Saif S."/>
            <person name="Shea T."/>
            <person name="Sisk P."/>
            <person name="Sykes S."/>
            <person name="Wortman J."/>
            <person name="Nusbaum C."/>
            <person name="Birren B."/>
        </authorList>
    </citation>
    <scope>NUCLEOTIDE SEQUENCE [LARGE SCALE GENOMIC DNA]</scope>
    <source>
        <strain evidence="1 2">ATCC BAA-1742</strain>
    </source>
</reference>